<dbReference type="STRING" id="650164.K5VSR9"/>
<dbReference type="InterPro" id="IPR002121">
    <property type="entry name" value="HRDC_dom"/>
</dbReference>
<dbReference type="RefSeq" id="XP_007401689.1">
    <property type="nucleotide sequence ID" value="XM_007401627.1"/>
</dbReference>
<dbReference type="GO" id="GO:0000176">
    <property type="term" value="C:nuclear exosome (RNase complex)"/>
    <property type="evidence" value="ECO:0007669"/>
    <property type="project" value="TreeGrafter"/>
</dbReference>
<dbReference type="Proteomes" id="UP000008370">
    <property type="component" value="Unassembled WGS sequence"/>
</dbReference>
<dbReference type="GO" id="GO:0071037">
    <property type="term" value="P:nuclear polyadenylation-dependent snRNA catabolic process"/>
    <property type="evidence" value="ECO:0007669"/>
    <property type="project" value="TreeGrafter"/>
</dbReference>
<sequence length="431" mass="47011">MLNYARSDTHFLLFIYDHLRNALLDRAQSRAQSPSTASEPAPSTSSAVNPSHALVREVLSRSEETALRVLEREVYDAEGGSGPAGWDTLARKWNKGALMAGERETVRRRIYKAVHAWRDRAAREEDESTRYVLPNHYLFVLAEQPPADIAGLLSLFQHVPPVVRRRAKELFEAIRQAAAVSSEESVVPTPTAPQAPQEPIQVDDASSTQTGETLPTDKASMLWSSGTAQRMTVSSSLFGNTIKSVTKATGPAHLTASRSSLFTINGSSSAAELHRKRLQDVVSRIHGSLAIAPSVPKIVAPAAAAVAEQAEEVPGQVEMPFVPASERQETARTVTAETAKDSIVVVGQSQRKKRKRVAAVNVEREGEVEETFDYSTVSNILDEGSDHEPEAVGGGRKRRQKTQGRFDYGGFRAPPKAHSEVKSGNQSRTFK</sequence>
<feature type="compositionally biased region" description="Low complexity" evidence="3">
    <location>
        <begin position="33"/>
        <end position="47"/>
    </location>
</feature>
<dbReference type="GO" id="GO:0071040">
    <property type="term" value="P:nuclear polyadenylation-dependent antisense transcript catabolic process"/>
    <property type="evidence" value="ECO:0007669"/>
    <property type="project" value="TreeGrafter"/>
</dbReference>
<dbReference type="GeneID" id="18913471"/>
<evidence type="ECO:0000313" key="6">
    <source>
        <dbReference type="Proteomes" id="UP000008370"/>
    </source>
</evidence>
<evidence type="ECO:0000313" key="5">
    <source>
        <dbReference type="EMBL" id="EKM49624.1"/>
    </source>
</evidence>
<comment type="subcellular location">
    <subcellularLocation>
        <location evidence="1">Nucleus</location>
    </subcellularLocation>
</comment>
<dbReference type="FunFam" id="1.10.150.80:FF:000001">
    <property type="entry name" value="Putative exosome component 10"/>
    <property type="match status" value="1"/>
</dbReference>
<dbReference type="GO" id="GO:0071051">
    <property type="term" value="P:poly(A)-dependent snoRNA 3'-end processing"/>
    <property type="evidence" value="ECO:0007669"/>
    <property type="project" value="TreeGrafter"/>
</dbReference>
<dbReference type="GO" id="GO:0071035">
    <property type="term" value="P:nuclear polyadenylation-dependent rRNA catabolic process"/>
    <property type="evidence" value="ECO:0007669"/>
    <property type="project" value="TreeGrafter"/>
</dbReference>
<proteinExistence type="predicted"/>
<dbReference type="HOGENOM" id="CLU_636322_0_0_1"/>
<dbReference type="Pfam" id="PF00570">
    <property type="entry name" value="HRDC"/>
    <property type="match status" value="1"/>
</dbReference>
<dbReference type="EMBL" id="JH930480">
    <property type="protein sequence ID" value="EKM49624.1"/>
    <property type="molecule type" value="Genomic_DNA"/>
</dbReference>
<dbReference type="PANTHER" id="PTHR12124:SF47">
    <property type="entry name" value="EXOSOME COMPONENT 10"/>
    <property type="match status" value="1"/>
</dbReference>
<evidence type="ECO:0000256" key="2">
    <source>
        <dbReference type="ARBA" id="ARBA00023242"/>
    </source>
</evidence>
<dbReference type="SUPFAM" id="SSF47819">
    <property type="entry name" value="HRDC-like"/>
    <property type="match status" value="1"/>
</dbReference>
<evidence type="ECO:0000256" key="3">
    <source>
        <dbReference type="SAM" id="MobiDB-lite"/>
    </source>
</evidence>
<dbReference type="InterPro" id="IPR010997">
    <property type="entry name" value="HRDC-like_sf"/>
</dbReference>
<dbReference type="PROSITE" id="PS50967">
    <property type="entry name" value="HRDC"/>
    <property type="match status" value="1"/>
</dbReference>
<dbReference type="GO" id="GO:0003727">
    <property type="term" value="F:single-stranded RNA binding"/>
    <property type="evidence" value="ECO:0007669"/>
    <property type="project" value="TreeGrafter"/>
</dbReference>
<dbReference type="InParanoid" id="K5VSR9"/>
<reference evidence="5 6" key="1">
    <citation type="journal article" date="2012" name="BMC Genomics">
        <title>Comparative genomics of the white-rot fungi, Phanerochaete carnosa and P. chrysosporium, to elucidate the genetic basis of the distinct wood types they colonize.</title>
        <authorList>
            <person name="Suzuki H."/>
            <person name="MacDonald J."/>
            <person name="Syed K."/>
            <person name="Salamov A."/>
            <person name="Hori C."/>
            <person name="Aerts A."/>
            <person name="Henrissat B."/>
            <person name="Wiebenga A."/>
            <person name="vanKuyk P.A."/>
            <person name="Barry K."/>
            <person name="Lindquist E."/>
            <person name="LaButti K."/>
            <person name="Lapidus A."/>
            <person name="Lucas S."/>
            <person name="Coutinho P."/>
            <person name="Gong Y."/>
            <person name="Samejima M."/>
            <person name="Mahadevan R."/>
            <person name="Abou-Zaid M."/>
            <person name="de Vries R.P."/>
            <person name="Igarashi K."/>
            <person name="Yadav J.S."/>
            <person name="Grigoriev I.V."/>
            <person name="Master E.R."/>
        </authorList>
    </citation>
    <scope>NUCLEOTIDE SEQUENCE [LARGE SCALE GENOMIC DNA]</scope>
    <source>
        <strain evidence="5 6">HHB-10118-sp</strain>
    </source>
</reference>
<protein>
    <recommendedName>
        <fullName evidence="4">HRDC domain-containing protein</fullName>
    </recommendedName>
</protein>
<dbReference type="SMART" id="SM00341">
    <property type="entry name" value="HRDC"/>
    <property type="match status" value="1"/>
</dbReference>
<feature type="compositionally biased region" description="Low complexity" evidence="3">
    <location>
        <begin position="186"/>
        <end position="197"/>
    </location>
</feature>
<feature type="domain" description="HRDC" evidence="4">
    <location>
        <begin position="104"/>
        <end position="184"/>
    </location>
</feature>
<feature type="region of interest" description="Disordered" evidence="3">
    <location>
        <begin position="30"/>
        <end position="50"/>
    </location>
</feature>
<dbReference type="GO" id="GO:0071039">
    <property type="term" value="P:nuclear polyadenylation-dependent CUT catabolic process"/>
    <property type="evidence" value="ECO:0007669"/>
    <property type="project" value="TreeGrafter"/>
</dbReference>
<accession>K5VSR9</accession>
<name>K5VSR9_PHACS</name>
<dbReference type="GO" id="GO:0071044">
    <property type="term" value="P:histone mRNA catabolic process"/>
    <property type="evidence" value="ECO:0007669"/>
    <property type="project" value="TreeGrafter"/>
</dbReference>
<dbReference type="GO" id="GO:0000467">
    <property type="term" value="P:exonucleolytic trimming to generate mature 3'-end of 5.8S rRNA from tricistronic rRNA transcript (SSU-rRNA, 5.8S rRNA, LSU-rRNA)"/>
    <property type="evidence" value="ECO:0007669"/>
    <property type="project" value="InterPro"/>
</dbReference>
<feature type="compositionally biased region" description="Polar residues" evidence="3">
    <location>
        <begin position="422"/>
        <end position="431"/>
    </location>
</feature>
<dbReference type="InterPro" id="IPR045092">
    <property type="entry name" value="Rrp6-like"/>
</dbReference>
<dbReference type="InterPro" id="IPR036397">
    <property type="entry name" value="RNaseH_sf"/>
</dbReference>
<feature type="region of interest" description="Disordered" evidence="3">
    <location>
        <begin position="182"/>
        <end position="219"/>
    </location>
</feature>
<feature type="region of interest" description="Disordered" evidence="3">
    <location>
        <begin position="380"/>
        <end position="431"/>
    </location>
</feature>
<dbReference type="Gene3D" id="1.10.150.80">
    <property type="entry name" value="HRDC domain"/>
    <property type="match status" value="1"/>
</dbReference>
<dbReference type="GO" id="GO:0000166">
    <property type="term" value="F:nucleotide binding"/>
    <property type="evidence" value="ECO:0007669"/>
    <property type="project" value="InterPro"/>
</dbReference>
<dbReference type="OrthoDB" id="2250022at2759"/>
<evidence type="ECO:0000256" key="1">
    <source>
        <dbReference type="ARBA" id="ARBA00004123"/>
    </source>
</evidence>
<evidence type="ECO:0000259" key="4">
    <source>
        <dbReference type="PROSITE" id="PS50967"/>
    </source>
</evidence>
<feature type="compositionally biased region" description="Polar residues" evidence="3">
    <location>
        <begin position="204"/>
        <end position="213"/>
    </location>
</feature>
<dbReference type="PANTHER" id="PTHR12124">
    <property type="entry name" value="POLYMYOSITIS/SCLERODERMA AUTOANTIGEN-RELATED"/>
    <property type="match status" value="1"/>
</dbReference>
<keyword evidence="6" id="KW-1185">Reference proteome</keyword>
<dbReference type="GO" id="GO:0005730">
    <property type="term" value="C:nucleolus"/>
    <property type="evidence" value="ECO:0007669"/>
    <property type="project" value="TreeGrafter"/>
</dbReference>
<dbReference type="AlphaFoldDB" id="K5VSR9"/>
<gene>
    <name evidence="5" type="ORF">PHACADRAFT_214164</name>
</gene>
<dbReference type="InterPro" id="IPR044876">
    <property type="entry name" value="HRDC_dom_sf"/>
</dbReference>
<dbReference type="GO" id="GO:0000175">
    <property type="term" value="F:3'-5'-RNA exonuclease activity"/>
    <property type="evidence" value="ECO:0007669"/>
    <property type="project" value="InterPro"/>
</dbReference>
<dbReference type="GO" id="GO:0071038">
    <property type="term" value="P:TRAMP-dependent tRNA surveillance pathway"/>
    <property type="evidence" value="ECO:0007669"/>
    <property type="project" value="TreeGrafter"/>
</dbReference>
<organism evidence="5 6">
    <name type="scientific">Phanerochaete carnosa (strain HHB-10118-sp)</name>
    <name type="common">White-rot fungus</name>
    <name type="synonym">Peniophora carnosa</name>
    <dbReference type="NCBI Taxonomy" id="650164"/>
    <lineage>
        <taxon>Eukaryota</taxon>
        <taxon>Fungi</taxon>
        <taxon>Dikarya</taxon>
        <taxon>Basidiomycota</taxon>
        <taxon>Agaricomycotina</taxon>
        <taxon>Agaricomycetes</taxon>
        <taxon>Polyporales</taxon>
        <taxon>Phanerochaetaceae</taxon>
        <taxon>Phanerochaete</taxon>
    </lineage>
</organism>
<dbReference type="Gene3D" id="3.30.420.10">
    <property type="entry name" value="Ribonuclease H-like superfamily/Ribonuclease H"/>
    <property type="match status" value="1"/>
</dbReference>
<dbReference type="KEGG" id="pco:PHACADRAFT_214164"/>
<dbReference type="GO" id="GO:0071036">
    <property type="term" value="P:nuclear polyadenylation-dependent snoRNA catabolic process"/>
    <property type="evidence" value="ECO:0007669"/>
    <property type="project" value="TreeGrafter"/>
</dbReference>
<keyword evidence="2" id="KW-0539">Nucleus</keyword>